<name>A0AA49EB20_9NIDO</name>
<organism evidence="2">
    <name type="scientific">Bat Coronavirus RfHB20</name>
    <dbReference type="NCBI Taxonomy" id="3018888"/>
    <lineage>
        <taxon>Viruses</taxon>
        <taxon>Riboviria</taxon>
        <taxon>Orthornavirae</taxon>
        <taxon>Pisuviricota</taxon>
        <taxon>Pisoniviricetes</taxon>
        <taxon>Nidovirales</taxon>
        <taxon>Cornidovirineae</taxon>
        <taxon>Coronaviridae</taxon>
        <taxon>Orthocoronavirinae</taxon>
    </lineage>
</organism>
<accession>A0AA49EB20</accession>
<keyword evidence="1" id="KW-0812">Transmembrane</keyword>
<proteinExistence type="predicted"/>
<protein>
    <submittedName>
        <fullName evidence="2">ORF7 protein</fullName>
    </submittedName>
</protein>
<gene>
    <name evidence="2" type="primary">ORF7</name>
</gene>
<reference evidence="2" key="1">
    <citation type="submission" date="2023-01" db="EMBL/GenBank/DDBJ databases">
        <title>Panoramic Analysis of Coronaviruses Carried by Representative Bat Species in Southern China to Better Understand the Coronavirus Sphere.</title>
        <authorList>
            <person name="Han Y."/>
            <person name="Xu P."/>
            <person name="Wang Y."/>
            <person name="Zhao W."/>
            <person name="Wang J."/>
            <person name="Jin Q."/>
            <person name="Wu Z."/>
        </authorList>
    </citation>
    <scope>NUCLEOTIDE SEQUENCE</scope>
    <source>
        <strain evidence="2">BtRf-AlphaCoV/HB2020-Q38</strain>
    </source>
</reference>
<evidence type="ECO:0000313" key="2">
    <source>
        <dbReference type="EMBL" id="WCC61877.1"/>
    </source>
</evidence>
<sequence length="82" mass="9366">MDIFYVSAAMFTMLCYCEVVWFVLQTLLLGAELSSCVLFSFFIVICFVALLITELPLQLLDIIDYYTSRLVHTPVMRTLAVS</sequence>
<keyword evidence="1" id="KW-1133">Transmembrane helix</keyword>
<dbReference type="EMBL" id="OQ175058">
    <property type="protein sequence ID" value="WCC61877.1"/>
    <property type="molecule type" value="Genomic_RNA"/>
</dbReference>
<keyword evidence="1" id="KW-0472">Membrane</keyword>
<feature type="transmembrane region" description="Helical" evidence="1">
    <location>
        <begin position="6"/>
        <end position="24"/>
    </location>
</feature>
<evidence type="ECO:0000256" key="1">
    <source>
        <dbReference type="SAM" id="Phobius"/>
    </source>
</evidence>
<feature type="transmembrane region" description="Helical" evidence="1">
    <location>
        <begin position="36"/>
        <end position="57"/>
    </location>
</feature>